<evidence type="ECO:0000256" key="1">
    <source>
        <dbReference type="SAM" id="MobiDB-lite"/>
    </source>
</evidence>
<dbReference type="PANTHER" id="PTHR46554">
    <property type="entry name" value="MEDIATOR OF RNA POLYMERASE II TRANSCRIPTION SUBUNIT 26A-RELATED"/>
    <property type="match status" value="1"/>
</dbReference>
<protein>
    <submittedName>
        <fullName evidence="2">Uncharacterized protein</fullName>
    </submittedName>
</protein>
<sequence length="268" mass="29042">MVSPPPAFVVSAASSTGAGSLKLRRYVPFLTSQSLKLRVPLSATLRLRALPSPCRRLLPLVAVNFSTARLQLHPFRRSGMVPETEGIFSYLLLRLIDIILDWKEIVDEWVKATAIVGSEGIPDSVNPSVVYEEEGLPSPPMDEGAFLVASTGSIELSQFFDGMIDIGNPPQNGQNEPTVKPSRPVAADSGPGRPPKSSMQPKSNVEPKAGEEVENGTVTMKPPVDQQAKSKYLEEVAARIEAAKKNLREKRDGGAEKRNARGSNFDVL</sequence>
<feature type="region of interest" description="Disordered" evidence="1">
    <location>
        <begin position="162"/>
        <end position="230"/>
    </location>
</feature>
<comment type="caution">
    <text evidence="2">The sequence shown here is derived from an EMBL/GenBank/DDBJ whole genome shotgun (WGS) entry which is preliminary data.</text>
</comment>
<reference evidence="2 3" key="1">
    <citation type="submission" date="2019-01" db="EMBL/GenBank/DDBJ databases">
        <title>Sequencing of cultivated peanut Arachis hypogaea provides insights into genome evolution and oil improvement.</title>
        <authorList>
            <person name="Chen X."/>
        </authorList>
    </citation>
    <scope>NUCLEOTIDE SEQUENCE [LARGE SCALE GENOMIC DNA]</scope>
    <source>
        <strain evidence="3">cv. Fuhuasheng</strain>
        <tissue evidence="2">Leaves</tissue>
    </source>
</reference>
<evidence type="ECO:0000313" key="2">
    <source>
        <dbReference type="EMBL" id="RYR05455.1"/>
    </source>
</evidence>
<gene>
    <name evidence="2" type="ORF">Ahy_B06g085326</name>
</gene>
<feature type="compositionally biased region" description="Basic and acidic residues" evidence="1">
    <location>
        <begin position="244"/>
        <end position="259"/>
    </location>
</feature>
<dbReference type="Proteomes" id="UP000289738">
    <property type="component" value="Chromosome B06"/>
</dbReference>
<proteinExistence type="predicted"/>
<dbReference type="AlphaFoldDB" id="A0A444YU58"/>
<name>A0A444YU58_ARAHY</name>
<feature type="region of interest" description="Disordered" evidence="1">
    <location>
        <begin position="244"/>
        <end position="268"/>
    </location>
</feature>
<accession>A0A444YU58</accession>
<keyword evidence="3" id="KW-1185">Reference proteome</keyword>
<organism evidence="2 3">
    <name type="scientific">Arachis hypogaea</name>
    <name type="common">Peanut</name>
    <dbReference type="NCBI Taxonomy" id="3818"/>
    <lineage>
        <taxon>Eukaryota</taxon>
        <taxon>Viridiplantae</taxon>
        <taxon>Streptophyta</taxon>
        <taxon>Embryophyta</taxon>
        <taxon>Tracheophyta</taxon>
        <taxon>Spermatophyta</taxon>
        <taxon>Magnoliopsida</taxon>
        <taxon>eudicotyledons</taxon>
        <taxon>Gunneridae</taxon>
        <taxon>Pentapetalae</taxon>
        <taxon>rosids</taxon>
        <taxon>fabids</taxon>
        <taxon>Fabales</taxon>
        <taxon>Fabaceae</taxon>
        <taxon>Papilionoideae</taxon>
        <taxon>50 kb inversion clade</taxon>
        <taxon>dalbergioids sensu lato</taxon>
        <taxon>Dalbergieae</taxon>
        <taxon>Pterocarpus clade</taxon>
        <taxon>Arachis</taxon>
    </lineage>
</organism>
<dbReference type="PANTHER" id="PTHR46554:SF2">
    <property type="entry name" value="TFIIS N-TERMINAL DOMAIN-CONTAINING PROTEIN"/>
    <property type="match status" value="1"/>
</dbReference>
<dbReference type="EMBL" id="SDMP01000016">
    <property type="protein sequence ID" value="RYR05455.1"/>
    <property type="molecule type" value="Genomic_DNA"/>
</dbReference>
<evidence type="ECO:0000313" key="3">
    <source>
        <dbReference type="Proteomes" id="UP000289738"/>
    </source>
</evidence>
<dbReference type="STRING" id="3818.A0A444YU58"/>